<dbReference type="PANTHER" id="PTHR30160">
    <property type="entry name" value="TETRAACYLDISACCHARIDE 4'-KINASE-RELATED"/>
    <property type="match status" value="1"/>
</dbReference>
<dbReference type="InterPro" id="IPR002201">
    <property type="entry name" value="Glyco_trans_9"/>
</dbReference>
<protein>
    <recommendedName>
        <fullName evidence="4">lipopolysaccharide heptosyltransferase II</fullName>
        <ecNumber evidence="4">2.4.99.24</ecNumber>
    </recommendedName>
</protein>
<dbReference type="EC" id="2.4.99.24" evidence="4"/>
<proteinExistence type="inferred from homology"/>
<dbReference type="AlphaFoldDB" id="A0A8J6T9D9"/>
<dbReference type="Gene3D" id="3.40.50.2000">
    <property type="entry name" value="Glycogen Phosphorylase B"/>
    <property type="match status" value="2"/>
</dbReference>
<name>A0A8J6T9D9_9DELT</name>
<dbReference type="EMBL" id="JACNJD010000288">
    <property type="protein sequence ID" value="MBC8178553.1"/>
    <property type="molecule type" value="Genomic_DNA"/>
</dbReference>
<dbReference type="Pfam" id="PF01075">
    <property type="entry name" value="Glyco_transf_9"/>
    <property type="match status" value="1"/>
</dbReference>
<gene>
    <name evidence="6" type="primary">waaF</name>
    <name evidence="6" type="ORF">H8E19_14200</name>
</gene>
<reference evidence="6 7" key="1">
    <citation type="submission" date="2020-08" db="EMBL/GenBank/DDBJ databases">
        <title>Bridging the membrane lipid divide: bacteria of the FCB group superphylum have the potential to synthesize archaeal ether lipids.</title>
        <authorList>
            <person name="Villanueva L."/>
            <person name="Von Meijenfeldt F.A.B."/>
            <person name="Westbye A.B."/>
            <person name="Yadav S."/>
            <person name="Hopmans E.C."/>
            <person name="Dutilh B.E."/>
            <person name="Sinninghe Damste J.S."/>
        </authorList>
    </citation>
    <scope>NUCLEOTIDE SEQUENCE [LARGE SCALE GENOMIC DNA]</scope>
    <source>
        <strain evidence="6">NIOZ-UU27</strain>
    </source>
</reference>
<dbReference type="InterPro" id="IPR011910">
    <property type="entry name" value="RfaF"/>
</dbReference>
<evidence type="ECO:0000313" key="6">
    <source>
        <dbReference type="EMBL" id="MBC8178553.1"/>
    </source>
</evidence>
<evidence type="ECO:0000256" key="5">
    <source>
        <dbReference type="ARBA" id="ARBA00047503"/>
    </source>
</evidence>
<comment type="similarity">
    <text evidence="3">Belongs to the glycosyltransferase 9 family.</text>
</comment>
<evidence type="ECO:0000256" key="4">
    <source>
        <dbReference type="ARBA" id="ARBA00044042"/>
    </source>
</evidence>
<dbReference type="CDD" id="cd03789">
    <property type="entry name" value="GT9_LPS_heptosyltransferase"/>
    <property type="match status" value="1"/>
</dbReference>
<organism evidence="6 7">
    <name type="scientific">Candidatus Desulfacyla euxinica</name>
    <dbReference type="NCBI Taxonomy" id="2841693"/>
    <lineage>
        <taxon>Bacteria</taxon>
        <taxon>Deltaproteobacteria</taxon>
        <taxon>Candidatus Desulfacyla</taxon>
    </lineage>
</organism>
<keyword evidence="2" id="KW-0808">Transferase</keyword>
<dbReference type="GO" id="GO:0008713">
    <property type="term" value="F:ADP-heptose-lipopolysaccharide heptosyltransferase activity"/>
    <property type="evidence" value="ECO:0007669"/>
    <property type="project" value="UniProtKB-EC"/>
</dbReference>
<evidence type="ECO:0000256" key="2">
    <source>
        <dbReference type="ARBA" id="ARBA00022679"/>
    </source>
</evidence>
<dbReference type="Proteomes" id="UP000650524">
    <property type="component" value="Unassembled WGS sequence"/>
</dbReference>
<keyword evidence="1" id="KW-0328">Glycosyltransferase</keyword>
<dbReference type="PANTHER" id="PTHR30160:SF7">
    <property type="entry name" value="ADP-HEPTOSE--LPS HEPTOSYLTRANSFERASE 2"/>
    <property type="match status" value="1"/>
</dbReference>
<evidence type="ECO:0000313" key="7">
    <source>
        <dbReference type="Proteomes" id="UP000650524"/>
    </source>
</evidence>
<accession>A0A8J6T9D9</accession>
<evidence type="ECO:0000256" key="1">
    <source>
        <dbReference type="ARBA" id="ARBA00022676"/>
    </source>
</evidence>
<dbReference type="GO" id="GO:0009244">
    <property type="term" value="P:lipopolysaccharide core region biosynthetic process"/>
    <property type="evidence" value="ECO:0007669"/>
    <property type="project" value="TreeGrafter"/>
</dbReference>
<sequence>MPKLLAREKIDKTKVKRILIRATNWVGDAVMTLPALEAVKDNFPSASITVLAKPWVEPIFRKHLAVDRILTFKKGEGALTGVGEMIRVIRLIRKGRFDLAILFQNAFEAALLTYMGGVKYRIGYGTDGRGFLLTHKIIPSDEVLKIHQSAYYLSILRSMDWEAKDRNPAIHVSQEDKDSADRILGIEGIKERDLLVGISPGAIFGSAKRWSPERFAEIGDRAVEEWRAKVLVFGSGKEKEVCSHVCSSMVHQSVNLCGRTSLNVVMGLISRCLFFATNDSGLMHIAVALNVPTVAIFGPTDHVATGPLGLRTMIVKHNIECAPCLKSECPTDHRCMLKIGSEEVWEAMERLRKEVN</sequence>
<dbReference type="GO" id="GO:0005829">
    <property type="term" value="C:cytosol"/>
    <property type="evidence" value="ECO:0007669"/>
    <property type="project" value="TreeGrafter"/>
</dbReference>
<dbReference type="InterPro" id="IPR051199">
    <property type="entry name" value="LPS_LOS_Heptosyltrfase"/>
</dbReference>
<comment type="catalytic activity">
    <reaction evidence="5">
        <text>an L-alpha-D-Hep-(1-&gt;5)-[alpha-Kdo-(2-&gt;4)]-alpha-Kdo-(2-&gt;6)-lipid A + ADP-L-glycero-beta-D-manno-heptose = an L-alpha-D-Hep-(1-&gt;3)-L-alpha-D-Hep-(1-&gt;5)-[alpha-Kdo-(2-&gt;4)]-alpha-Kdo-(2-&gt;6)-lipid A + ADP + H(+)</text>
        <dbReference type="Rhea" id="RHEA:74071"/>
        <dbReference type="ChEBI" id="CHEBI:15378"/>
        <dbReference type="ChEBI" id="CHEBI:61506"/>
        <dbReference type="ChEBI" id="CHEBI:193068"/>
        <dbReference type="ChEBI" id="CHEBI:193069"/>
        <dbReference type="ChEBI" id="CHEBI:456216"/>
        <dbReference type="EC" id="2.4.99.24"/>
    </reaction>
</comment>
<dbReference type="SUPFAM" id="SSF53756">
    <property type="entry name" value="UDP-Glycosyltransferase/glycogen phosphorylase"/>
    <property type="match status" value="1"/>
</dbReference>
<dbReference type="NCBIfam" id="TIGR02195">
    <property type="entry name" value="heptsyl_trn_II"/>
    <property type="match status" value="1"/>
</dbReference>
<evidence type="ECO:0000256" key="3">
    <source>
        <dbReference type="ARBA" id="ARBA00043995"/>
    </source>
</evidence>
<comment type="caution">
    <text evidence="6">The sequence shown here is derived from an EMBL/GenBank/DDBJ whole genome shotgun (WGS) entry which is preliminary data.</text>
</comment>